<dbReference type="PANTHER" id="PTHR35010">
    <property type="entry name" value="BLL4672 PROTEIN-RELATED"/>
    <property type="match status" value="1"/>
</dbReference>
<protein>
    <submittedName>
        <fullName evidence="3">Transcriptional regulator with XRE-family HTH domain</fullName>
    </submittedName>
</protein>
<feature type="domain" description="HTH cro/C1-type" evidence="2">
    <location>
        <begin position="83"/>
        <end position="130"/>
    </location>
</feature>
<dbReference type="Pfam" id="PF17765">
    <property type="entry name" value="MLTR_LBD"/>
    <property type="match status" value="1"/>
</dbReference>
<dbReference type="InterPro" id="IPR001387">
    <property type="entry name" value="Cro/C1-type_HTH"/>
</dbReference>
<name>A0A7W7RFC9_9ACTN</name>
<dbReference type="CDD" id="cd00093">
    <property type="entry name" value="HTH_XRE"/>
    <property type="match status" value="1"/>
</dbReference>
<dbReference type="Pfam" id="PF13560">
    <property type="entry name" value="HTH_31"/>
    <property type="match status" value="1"/>
</dbReference>
<evidence type="ECO:0000259" key="2">
    <source>
        <dbReference type="PROSITE" id="PS50943"/>
    </source>
</evidence>
<dbReference type="EMBL" id="JACHJT010000001">
    <property type="protein sequence ID" value="MBB4930993.1"/>
    <property type="molecule type" value="Genomic_DNA"/>
</dbReference>
<proteinExistence type="predicted"/>
<comment type="caution">
    <text evidence="3">The sequence shown here is derived from an EMBL/GenBank/DDBJ whole genome shotgun (WGS) entry which is preliminary data.</text>
</comment>
<keyword evidence="4" id="KW-1185">Reference proteome</keyword>
<organism evidence="3 4">
    <name type="scientific">Lipingzhangella halophila</name>
    <dbReference type="NCBI Taxonomy" id="1783352"/>
    <lineage>
        <taxon>Bacteria</taxon>
        <taxon>Bacillati</taxon>
        <taxon>Actinomycetota</taxon>
        <taxon>Actinomycetes</taxon>
        <taxon>Streptosporangiales</taxon>
        <taxon>Nocardiopsidaceae</taxon>
        <taxon>Lipingzhangella</taxon>
    </lineage>
</organism>
<evidence type="ECO:0000313" key="3">
    <source>
        <dbReference type="EMBL" id="MBB4930993.1"/>
    </source>
</evidence>
<sequence>MATTLPPTAADRERSAEAGIGGTTLGPALGGAAGHTGGQAQTDRDGKPMLDRADLAAFLRSRRDRLRPADVGLSDGNRRRTPGLRRQEVAQLAGMSVDYYIRLEQGRGPRPSRQILAALARALMLTTDEREYLFRVAGEPPEPVAGPNREVPTAIRTLIDSMPETPAYVLDAKYDILAANVLATFFIGDYAARPADERNVIRWMFRRPEDDASWDAPDSLHFARTSVADLRAAYARYPGDPGIANLVTELLGTSPRFAALWAEHDVEVRRGIVKRVHDPRTGPLEFECQVLHVQDSDQRLIVYCAEPGSSTQETFRSLALDFGAYSR</sequence>
<feature type="region of interest" description="Disordered" evidence="1">
    <location>
        <begin position="1"/>
        <end position="47"/>
    </location>
</feature>
<reference evidence="3 4" key="1">
    <citation type="submission" date="2020-08" db="EMBL/GenBank/DDBJ databases">
        <title>Sequencing the genomes of 1000 actinobacteria strains.</title>
        <authorList>
            <person name="Klenk H.-P."/>
        </authorList>
    </citation>
    <scope>NUCLEOTIDE SEQUENCE [LARGE SCALE GENOMIC DNA]</scope>
    <source>
        <strain evidence="3 4">DSM 102030</strain>
    </source>
</reference>
<dbReference type="PROSITE" id="PS50943">
    <property type="entry name" value="HTH_CROC1"/>
    <property type="match status" value="1"/>
</dbReference>
<gene>
    <name evidence="3" type="ORF">F4561_001813</name>
</gene>
<evidence type="ECO:0000256" key="1">
    <source>
        <dbReference type="SAM" id="MobiDB-lite"/>
    </source>
</evidence>
<dbReference type="Proteomes" id="UP000523007">
    <property type="component" value="Unassembled WGS sequence"/>
</dbReference>
<dbReference type="RefSeq" id="WP_246437168.1">
    <property type="nucleotide sequence ID" value="NZ_JACHJT010000001.1"/>
</dbReference>
<dbReference type="InterPro" id="IPR010982">
    <property type="entry name" value="Lambda_DNA-bd_dom_sf"/>
</dbReference>
<accession>A0A7W7RFC9</accession>
<dbReference type="AlphaFoldDB" id="A0A7W7RFC9"/>
<evidence type="ECO:0000313" key="4">
    <source>
        <dbReference type="Proteomes" id="UP000523007"/>
    </source>
</evidence>
<dbReference type="SUPFAM" id="SSF47413">
    <property type="entry name" value="lambda repressor-like DNA-binding domains"/>
    <property type="match status" value="1"/>
</dbReference>
<dbReference type="PANTHER" id="PTHR35010:SF2">
    <property type="entry name" value="BLL4672 PROTEIN"/>
    <property type="match status" value="1"/>
</dbReference>
<feature type="compositionally biased region" description="Gly residues" evidence="1">
    <location>
        <begin position="19"/>
        <end position="37"/>
    </location>
</feature>
<dbReference type="InterPro" id="IPR041413">
    <property type="entry name" value="MLTR_LBD"/>
</dbReference>
<dbReference type="Gene3D" id="1.10.260.40">
    <property type="entry name" value="lambda repressor-like DNA-binding domains"/>
    <property type="match status" value="1"/>
</dbReference>
<dbReference type="GO" id="GO:0003677">
    <property type="term" value="F:DNA binding"/>
    <property type="evidence" value="ECO:0007669"/>
    <property type="project" value="InterPro"/>
</dbReference>
<dbReference type="SMART" id="SM00530">
    <property type="entry name" value="HTH_XRE"/>
    <property type="match status" value="1"/>
</dbReference>
<dbReference type="Gene3D" id="3.30.450.180">
    <property type="match status" value="1"/>
</dbReference>